<proteinExistence type="predicted"/>
<keyword evidence="3" id="KW-1185">Reference proteome</keyword>
<protein>
    <recommendedName>
        <fullName evidence="4">Type I-U CRISPR-associated protein Cas7</fullName>
    </recommendedName>
</protein>
<keyword evidence="2" id="KW-0614">Plasmid</keyword>
<geneLocation type="plasmid" evidence="2 3">
    <name>pRMAR01</name>
</geneLocation>
<dbReference type="RefSeq" id="WP_012845288.1">
    <property type="nucleotide sequence ID" value="NC_013502.1"/>
</dbReference>
<dbReference type="AlphaFoldDB" id="D0MKL4"/>
<name>D0MKL4_RHOM4</name>
<evidence type="ECO:0000313" key="3">
    <source>
        <dbReference type="Proteomes" id="UP000002221"/>
    </source>
</evidence>
<feature type="region of interest" description="Disordered" evidence="1">
    <location>
        <begin position="220"/>
        <end position="248"/>
    </location>
</feature>
<dbReference type="KEGG" id="rmr:Rmar_2810"/>
<evidence type="ECO:0008006" key="4">
    <source>
        <dbReference type="Google" id="ProtNLM"/>
    </source>
</evidence>
<dbReference type="NCBIfam" id="TIGR02570">
    <property type="entry name" value="cas7_GSU0053"/>
    <property type="match status" value="1"/>
</dbReference>
<accession>D0MKL4</accession>
<reference evidence="2 3" key="1">
    <citation type="journal article" date="2009" name="Stand. Genomic Sci.">
        <title>Complete genome sequence of Rhodothermus marinus type strain (R-10).</title>
        <authorList>
            <person name="Nolan M."/>
            <person name="Tindall B.J."/>
            <person name="Pomrenke H."/>
            <person name="Lapidus A."/>
            <person name="Copeland A."/>
            <person name="Glavina Del Rio T."/>
            <person name="Lucas S."/>
            <person name="Chen F."/>
            <person name="Tice H."/>
            <person name="Cheng J.F."/>
            <person name="Saunders E."/>
            <person name="Han C."/>
            <person name="Bruce D."/>
            <person name="Goodwin L."/>
            <person name="Chain P."/>
            <person name="Pitluck S."/>
            <person name="Ovchinikova G."/>
            <person name="Pati A."/>
            <person name="Ivanova N."/>
            <person name="Mavromatis K."/>
            <person name="Chen A."/>
            <person name="Palaniappan K."/>
            <person name="Land M."/>
            <person name="Hauser L."/>
            <person name="Chang Y.J."/>
            <person name="Jeffries C.D."/>
            <person name="Brettin T."/>
            <person name="Goker M."/>
            <person name="Bristow J."/>
            <person name="Eisen J.A."/>
            <person name="Markowitz V."/>
            <person name="Hugenholtz P."/>
            <person name="Kyrpides N.C."/>
            <person name="Klenk H.P."/>
            <person name="Detter J.C."/>
        </authorList>
    </citation>
    <scope>NUCLEOTIDE SEQUENCE [LARGE SCALE GENOMIC DNA]</scope>
    <source>
        <strain evidence="3">ATCC 43812 / DSM 4252 / R-10</strain>
        <plasmid evidence="2">pRMAR01</plasmid>
    </source>
</reference>
<sequence>MDYDKLKRAVAGEASAIRAITRLQPADGPGAKIFPPTYEQGRYCIEQRWVDGESVTCVLLDSVQSQANRMETALLDARRSGRLSFPDIEVVFPANLDLPFERISVLEAPHRIADAILRDSNLNGTPFRDSEVGQQFVRATARNARGVLEISPVSLLFGYWDSTGLGTGGLGAKFARLIASEIVGYYVEVGQRGAVRVDPLGIQRGIILYEKGEFPYWTPSPENAVTDDKGNPKKVARRSGDKKEAGRPSVINHGNILAGIEAGGVSIRYALQNSVINFAALRQLYFGDPDPDSEVNQVARTYLAALALCALTALWERGYTLRSRCLLQPESRNVELLPLHPGKPEPIERLNFEQARKLFDEARDEAIRHGFDVDGKLIELHPCNELQDLIRENLQRINPLLGPEEEDAES</sequence>
<dbReference type="Pfam" id="PF09617">
    <property type="entry name" value="Cas_GSU0053"/>
    <property type="match status" value="1"/>
</dbReference>
<dbReference type="eggNOG" id="ENOG502Z9Z2">
    <property type="taxonomic scope" value="Bacteria"/>
</dbReference>
<dbReference type="InterPro" id="IPR013403">
    <property type="entry name" value="CRISPR-assoc_prot_Csb1/Cas7u"/>
</dbReference>
<dbReference type="EMBL" id="CP001808">
    <property type="protein sequence ID" value="ACY49678.1"/>
    <property type="molecule type" value="Genomic_DNA"/>
</dbReference>
<dbReference type="HOGENOM" id="CLU_053140_0_0_10"/>
<organism evidence="2 3">
    <name type="scientific">Rhodothermus marinus (strain ATCC 43812 / DSM 4252 / R-10)</name>
    <name type="common">Rhodothermus obamensis</name>
    <dbReference type="NCBI Taxonomy" id="518766"/>
    <lineage>
        <taxon>Bacteria</taxon>
        <taxon>Pseudomonadati</taxon>
        <taxon>Rhodothermota</taxon>
        <taxon>Rhodothermia</taxon>
        <taxon>Rhodothermales</taxon>
        <taxon>Rhodothermaceae</taxon>
        <taxon>Rhodothermus</taxon>
    </lineage>
</organism>
<gene>
    <name evidence="2" type="ordered locus">Rmar_2810</name>
</gene>
<dbReference type="Proteomes" id="UP000002221">
    <property type="component" value="Plasmid pRMAR01"/>
</dbReference>
<evidence type="ECO:0000256" key="1">
    <source>
        <dbReference type="SAM" id="MobiDB-lite"/>
    </source>
</evidence>
<evidence type="ECO:0000313" key="2">
    <source>
        <dbReference type="EMBL" id="ACY49678.1"/>
    </source>
</evidence>